<dbReference type="PANTHER" id="PTHR24567:SF26">
    <property type="entry name" value="REGULATORY PROTEIN YEIL"/>
    <property type="match status" value="1"/>
</dbReference>
<dbReference type="Pfam" id="PF00027">
    <property type="entry name" value="cNMP_binding"/>
    <property type="match status" value="1"/>
</dbReference>
<dbReference type="STRING" id="177439.DP2497"/>
<dbReference type="InterPro" id="IPR025497">
    <property type="entry name" value="PatA-like_N"/>
</dbReference>
<dbReference type="Pfam" id="PF14332">
    <property type="entry name" value="DUF4388"/>
    <property type="match status" value="1"/>
</dbReference>
<keyword evidence="3" id="KW-1185">Reference proteome</keyword>
<organism evidence="2 3">
    <name type="scientific">Desulfotalea psychrophila (strain LSv54 / DSM 12343)</name>
    <dbReference type="NCBI Taxonomy" id="177439"/>
    <lineage>
        <taxon>Bacteria</taxon>
        <taxon>Pseudomonadati</taxon>
        <taxon>Thermodesulfobacteriota</taxon>
        <taxon>Desulfobulbia</taxon>
        <taxon>Desulfobulbales</taxon>
        <taxon>Desulfocapsaceae</taxon>
        <taxon>Desulfotalea</taxon>
    </lineage>
</organism>
<dbReference type="HOGENOM" id="CLU_054726_0_0_7"/>
<dbReference type="EMBL" id="CR522870">
    <property type="protein sequence ID" value="CAG37226.1"/>
    <property type="molecule type" value="Genomic_DNA"/>
</dbReference>
<dbReference type="GO" id="GO:0003700">
    <property type="term" value="F:DNA-binding transcription factor activity"/>
    <property type="evidence" value="ECO:0007669"/>
    <property type="project" value="TreeGrafter"/>
</dbReference>
<evidence type="ECO:0000259" key="1">
    <source>
        <dbReference type="PROSITE" id="PS50042"/>
    </source>
</evidence>
<dbReference type="GO" id="GO:0005829">
    <property type="term" value="C:cytosol"/>
    <property type="evidence" value="ECO:0007669"/>
    <property type="project" value="TreeGrafter"/>
</dbReference>
<dbReference type="InterPro" id="IPR014710">
    <property type="entry name" value="RmlC-like_jellyroll"/>
</dbReference>
<reference evidence="3" key="1">
    <citation type="journal article" date="2004" name="Environ. Microbiol.">
        <title>The genome of Desulfotalea psychrophila, a sulfate-reducing bacterium from permanently cold Arctic sediments.</title>
        <authorList>
            <person name="Rabus R."/>
            <person name="Ruepp A."/>
            <person name="Frickey T."/>
            <person name="Rattei T."/>
            <person name="Fartmann B."/>
            <person name="Stark M."/>
            <person name="Bauer M."/>
            <person name="Zibat A."/>
            <person name="Lombardot T."/>
            <person name="Becker I."/>
            <person name="Amann J."/>
            <person name="Gellner K."/>
            <person name="Teeling H."/>
            <person name="Leuschner W.D."/>
            <person name="Gloeckner F.-O."/>
            <person name="Lupas A.N."/>
            <person name="Amann R."/>
            <person name="Klenk H.-P."/>
        </authorList>
    </citation>
    <scope>NUCLEOTIDE SEQUENCE [LARGE SCALE GENOMIC DNA]</scope>
    <source>
        <strain evidence="3">DSM 12343 / LSv54</strain>
    </source>
</reference>
<dbReference type="InterPro" id="IPR000595">
    <property type="entry name" value="cNMP-bd_dom"/>
</dbReference>
<proteinExistence type="predicted"/>
<evidence type="ECO:0000313" key="2">
    <source>
        <dbReference type="EMBL" id="CAG37226.1"/>
    </source>
</evidence>
<dbReference type="SUPFAM" id="SSF51206">
    <property type="entry name" value="cAMP-binding domain-like"/>
    <property type="match status" value="1"/>
</dbReference>
<sequence>MFGLSQGQSTWVLLLLMARCRYLRLFLFLLVGLSLWPLLFTLSSAVRINMEKQTIDGIFVLREEDDCPLYSARQEFCAREGQIVLPVSKSACPALADLLLELRSLKSKEQRAGHHIVNSAVYFDCRGSGCEGFACFELRKEREKFLTPQMKMLAAAERRSELTNDSDFSRVISELDIFKVLSESDLAEVKTLFELREYSPHSPIISQGALRPHLSILLSGRVEIVDADGQQLTELGAGDIFGLSALFSGNPVVATIVPLEACRVGEMTQENFYYLLKMFPDLYSPLYKLVANYIALITRKRAQAPALQGQLADMAFPEICQLLYSTKKTGRMEIDGPGLVDAWLSFSEGELVAASYNDLLDRDAFNALLGLDSGRFCFIQGLSAEEKDLKPIDSFMKLLFDGARRLDENSESLSEA</sequence>
<dbReference type="Proteomes" id="UP000000602">
    <property type="component" value="Chromosome"/>
</dbReference>
<dbReference type="SMART" id="SM00100">
    <property type="entry name" value="cNMP"/>
    <property type="match status" value="1"/>
</dbReference>
<dbReference type="PANTHER" id="PTHR24567">
    <property type="entry name" value="CRP FAMILY TRANSCRIPTIONAL REGULATORY PROTEIN"/>
    <property type="match status" value="1"/>
</dbReference>
<name>Q6AKA0_DESPS</name>
<dbReference type="GO" id="GO:0016301">
    <property type="term" value="F:kinase activity"/>
    <property type="evidence" value="ECO:0007669"/>
    <property type="project" value="UniProtKB-KW"/>
</dbReference>
<dbReference type="KEGG" id="dps:DP2497"/>
<keyword evidence="2" id="KW-0418">Kinase</keyword>
<dbReference type="InterPro" id="IPR050397">
    <property type="entry name" value="Env_Response_Regulators"/>
</dbReference>
<dbReference type="CDD" id="cd00038">
    <property type="entry name" value="CAP_ED"/>
    <property type="match status" value="1"/>
</dbReference>
<keyword evidence="2" id="KW-0808">Transferase</keyword>
<dbReference type="AlphaFoldDB" id="Q6AKA0"/>
<dbReference type="InterPro" id="IPR018490">
    <property type="entry name" value="cNMP-bd_dom_sf"/>
</dbReference>
<accession>Q6AKA0</accession>
<dbReference type="PROSITE" id="PS50042">
    <property type="entry name" value="CNMP_BINDING_3"/>
    <property type="match status" value="1"/>
</dbReference>
<feature type="domain" description="Cyclic nucleotide-binding" evidence="1">
    <location>
        <begin position="177"/>
        <end position="276"/>
    </location>
</feature>
<dbReference type="Gene3D" id="2.60.120.10">
    <property type="entry name" value="Jelly Rolls"/>
    <property type="match status" value="1"/>
</dbReference>
<dbReference type="eggNOG" id="COG2905">
    <property type="taxonomic scope" value="Bacteria"/>
</dbReference>
<protein>
    <submittedName>
        <fullName evidence="2">Related to cAMP-dependent protein kinase</fullName>
    </submittedName>
</protein>
<evidence type="ECO:0000313" key="3">
    <source>
        <dbReference type="Proteomes" id="UP000000602"/>
    </source>
</evidence>
<gene>
    <name evidence="2" type="ordered locus">DP2497</name>
</gene>